<dbReference type="PANTHER" id="PTHR11614">
    <property type="entry name" value="PHOSPHOLIPASE-RELATED"/>
    <property type="match status" value="1"/>
</dbReference>
<dbReference type="SUPFAM" id="SSF53474">
    <property type="entry name" value="alpha/beta-Hydrolases"/>
    <property type="match status" value="1"/>
</dbReference>
<sequence length="341" mass="38716">MRRLILTKILGFILFSFSFLNIAYATDWVADTELAGFEKTTLLLQDDYDGEASATLIRLKSVEQSQKAVLYIHGYSDYFFQEEMAQQYIDHGYNFYAIDLRKYGRSISENTAHPNMMKKIDEYDEEITKAISLIRGEEENTKLLLAAHSTGGLIGAIYADKYQATKTIDAVFFNSPYLNKVPVGGSAIIALGLTCPFCELPTPPNLKVYGESVSDKYHGEWNFNLEWKPVGRDGGDIPVYAGWLRSVYLAQKQVKAGLDIQVPILVMHSKYSYKPLFYTDKASTMDTVLVVDEINEYADYLGDHVTKIRVDGGLHDLVLSKSDVRTKVYTELFRWLDAYMK</sequence>
<keyword evidence="3" id="KW-1185">Reference proteome</keyword>
<dbReference type="AlphaFoldDB" id="A0A2T3J8F5"/>
<evidence type="ECO:0000313" key="3">
    <source>
        <dbReference type="Proteomes" id="UP000240987"/>
    </source>
</evidence>
<accession>A0A2T3J8F5</accession>
<dbReference type="InterPro" id="IPR029058">
    <property type="entry name" value="AB_hydrolase_fold"/>
</dbReference>
<name>A0A2T3J8F5_9GAMM</name>
<organism evidence="2 3">
    <name type="scientific">Photobacterium frigidiphilum</name>
    <dbReference type="NCBI Taxonomy" id="264736"/>
    <lineage>
        <taxon>Bacteria</taxon>
        <taxon>Pseudomonadati</taxon>
        <taxon>Pseudomonadota</taxon>
        <taxon>Gammaproteobacteria</taxon>
        <taxon>Vibrionales</taxon>
        <taxon>Vibrionaceae</taxon>
        <taxon>Photobacterium</taxon>
    </lineage>
</organism>
<protein>
    <recommendedName>
        <fullName evidence="1">Serine aminopeptidase S33 domain-containing protein</fullName>
    </recommendedName>
</protein>
<proteinExistence type="predicted"/>
<dbReference type="Proteomes" id="UP000240987">
    <property type="component" value="Unassembled WGS sequence"/>
</dbReference>
<reference evidence="2 3" key="1">
    <citation type="submission" date="2018-01" db="EMBL/GenBank/DDBJ databases">
        <title>Whole genome sequencing of Histamine producing bacteria.</title>
        <authorList>
            <person name="Butler K."/>
        </authorList>
    </citation>
    <scope>NUCLEOTIDE SEQUENCE [LARGE SCALE GENOMIC DNA]</scope>
    <source>
        <strain evidence="2 3">JCM 12947</strain>
    </source>
</reference>
<dbReference type="OrthoDB" id="9788260at2"/>
<dbReference type="Pfam" id="PF12146">
    <property type="entry name" value="Hydrolase_4"/>
    <property type="match status" value="1"/>
</dbReference>
<dbReference type="InterPro" id="IPR022742">
    <property type="entry name" value="Hydrolase_4"/>
</dbReference>
<gene>
    <name evidence="2" type="ORF">C9J12_24225</name>
</gene>
<dbReference type="EMBL" id="PYMJ01000036">
    <property type="protein sequence ID" value="PSU45073.1"/>
    <property type="molecule type" value="Genomic_DNA"/>
</dbReference>
<dbReference type="InterPro" id="IPR051044">
    <property type="entry name" value="MAG_DAG_Lipase"/>
</dbReference>
<evidence type="ECO:0000259" key="1">
    <source>
        <dbReference type="Pfam" id="PF12146"/>
    </source>
</evidence>
<dbReference type="Gene3D" id="3.40.50.1820">
    <property type="entry name" value="alpha/beta hydrolase"/>
    <property type="match status" value="1"/>
</dbReference>
<evidence type="ECO:0000313" key="2">
    <source>
        <dbReference type="EMBL" id="PSU45073.1"/>
    </source>
</evidence>
<comment type="caution">
    <text evidence="2">The sequence shown here is derived from an EMBL/GenBank/DDBJ whole genome shotgun (WGS) entry which is preliminary data.</text>
</comment>
<feature type="domain" description="Serine aminopeptidase S33" evidence="1">
    <location>
        <begin position="64"/>
        <end position="179"/>
    </location>
</feature>